<reference evidence="2" key="1">
    <citation type="submission" date="2019-08" db="EMBL/GenBank/DDBJ databases">
        <title>The improved chromosome-level genome for the pearl oyster Pinctada fucata martensii using PacBio sequencing and Hi-C.</title>
        <authorList>
            <person name="Zheng Z."/>
        </authorList>
    </citation>
    <scope>NUCLEOTIDE SEQUENCE</scope>
    <source>
        <strain evidence="2">ZZ-2019</strain>
        <tissue evidence="2">Adductor muscle</tissue>
    </source>
</reference>
<comment type="caution">
    <text evidence="2">The sequence shown here is derived from an EMBL/GenBank/DDBJ whole genome shotgun (WGS) entry which is preliminary data.</text>
</comment>
<name>A0AA89C2V7_PINIB</name>
<keyword evidence="3" id="KW-1185">Reference proteome</keyword>
<gene>
    <name evidence="2" type="ORF">FSP39_000026</name>
</gene>
<dbReference type="Pfam" id="PF16026">
    <property type="entry name" value="MIEAP"/>
    <property type="match status" value="1"/>
</dbReference>
<evidence type="ECO:0000313" key="2">
    <source>
        <dbReference type="EMBL" id="KAK3099138.1"/>
    </source>
</evidence>
<feature type="domain" description="Mitochondria-eating protein C-terminal" evidence="1">
    <location>
        <begin position="219"/>
        <end position="405"/>
    </location>
</feature>
<evidence type="ECO:0000259" key="1">
    <source>
        <dbReference type="Pfam" id="PF16026"/>
    </source>
</evidence>
<accession>A0AA89C2V7</accession>
<dbReference type="Proteomes" id="UP001186944">
    <property type="component" value="Unassembled WGS sequence"/>
</dbReference>
<dbReference type="InterPro" id="IPR031981">
    <property type="entry name" value="MIEAP_C"/>
</dbReference>
<dbReference type="EMBL" id="VSWD01000006">
    <property type="protein sequence ID" value="KAK3099138.1"/>
    <property type="molecule type" value="Genomic_DNA"/>
</dbReference>
<sequence>MESLENFVNYLRTNKYNDAMGNVLAVKREFITMLQHLGTNVGTTSYKNLQAAITLAEEGHLRSLIKHKVDAITEYEQLKEDFKKVPIQSPSLFSSKTSDRGMQSPLDTGMDANNLQMQQSPRKMHSPARMRNLSPMKNHSPMKNNPQPTIHSPTRVLSPIKGMGTPKNNHHTGNPGFDSDRIRQQEEEIHNLRNRLSMIASQRLHDGNTSIADLSDDMRPSKVAEQFSEMYDNEFTDAFQELTSLNMQDEKVVKHLNKVLKAAYELTKPSSEAQLNGIMVALTHPQGEGNNIPDKSMEDLLRFARETQRRGAKFALDSLRKDFFDKHGEYLTSHCLKVFALRCVDLTWYCNVQHPKLLLEWEREGDILKDYLKPYTRSGHTIDYQVWPTLFLHKDGPVLLKGIVQPKS</sequence>
<organism evidence="2 3">
    <name type="scientific">Pinctada imbricata</name>
    <name type="common">Atlantic pearl-oyster</name>
    <name type="synonym">Pinctada martensii</name>
    <dbReference type="NCBI Taxonomy" id="66713"/>
    <lineage>
        <taxon>Eukaryota</taxon>
        <taxon>Metazoa</taxon>
        <taxon>Spiralia</taxon>
        <taxon>Lophotrochozoa</taxon>
        <taxon>Mollusca</taxon>
        <taxon>Bivalvia</taxon>
        <taxon>Autobranchia</taxon>
        <taxon>Pteriomorphia</taxon>
        <taxon>Pterioida</taxon>
        <taxon>Pterioidea</taxon>
        <taxon>Pteriidae</taxon>
        <taxon>Pinctada</taxon>
    </lineage>
</organism>
<proteinExistence type="predicted"/>
<protein>
    <recommendedName>
        <fullName evidence="1">Mitochondria-eating protein C-terminal domain-containing protein</fullName>
    </recommendedName>
</protein>
<dbReference type="AlphaFoldDB" id="A0AA89C2V7"/>
<evidence type="ECO:0000313" key="3">
    <source>
        <dbReference type="Proteomes" id="UP001186944"/>
    </source>
</evidence>